<dbReference type="EMBL" id="FUIG01000040">
    <property type="protein sequence ID" value="SJM32855.1"/>
    <property type="molecule type" value="Genomic_DNA"/>
</dbReference>
<sequence length="74" mass="8048">MGQMSTRPAAYAPAHNLRVLLVQIAQSQAVRRRNWSLVQLVSSKVTSAPILLKKSSAKPSKRLAQNIIPRGLGS</sequence>
<evidence type="ECO:0000313" key="2">
    <source>
        <dbReference type="Proteomes" id="UP000245698"/>
    </source>
</evidence>
<reference evidence="2" key="1">
    <citation type="submission" date="2016-12" db="EMBL/GenBank/DDBJ databases">
        <authorList>
            <person name="Brunel B."/>
        </authorList>
    </citation>
    <scope>NUCLEOTIDE SEQUENCE [LARGE SCALE GENOMIC DNA]</scope>
</reference>
<proteinExistence type="predicted"/>
<organism evidence="1 2">
    <name type="scientific">Mesorhizobium delmotii</name>
    <dbReference type="NCBI Taxonomy" id="1631247"/>
    <lineage>
        <taxon>Bacteria</taxon>
        <taxon>Pseudomonadati</taxon>
        <taxon>Pseudomonadota</taxon>
        <taxon>Alphaproteobacteria</taxon>
        <taxon>Hyphomicrobiales</taxon>
        <taxon>Phyllobacteriaceae</taxon>
        <taxon>Mesorhizobium</taxon>
    </lineage>
</organism>
<name>A0A2P9AP06_9HYPH</name>
<gene>
    <name evidence="1" type="ORF">BQ8482_320007</name>
</gene>
<accession>A0A2P9AP06</accession>
<keyword evidence="2" id="KW-1185">Reference proteome</keyword>
<protein>
    <submittedName>
        <fullName evidence="1">Uncharacterized protein</fullName>
    </submittedName>
</protein>
<evidence type="ECO:0000313" key="1">
    <source>
        <dbReference type="EMBL" id="SJM32855.1"/>
    </source>
</evidence>
<dbReference type="Proteomes" id="UP000245698">
    <property type="component" value="Unassembled WGS sequence"/>
</dbReference>
<dbReference type="AlphaFoldDB" id="A0A2P9AP06"/>